<sequence>MGYLWGGEILRVNLTTGEIRKEPTAPYAERLVGSRGINSLLLYETVGPEVRPLEPGNRLIFGTGPLTGTLFPGSCRTDVLAKSPVTGAIGNASIGGYWGPELKFAGYDHLVVEGKADRPVYLAIRDETVEIRSAESLWGKDCFETPGALRKEIGDRRVQTVCIGPAGERQVLYSTINSSMGSVAARTGLGAVMGSKNLKAIAVRGSRGVQAADPSAFLAGCERLHQLIRSTPMYHELHTFGLTKWQDKEYRAIYSMMGEPWAESLRLQEFMETNLYKRVGCFGCPVSCMDSYQISQGSGVVKCSPYADLTWDLRNPDLLVFWEVMVMCQRYGVDARSMANVIAWTMELYERGIITEDDTDGLPVKYGSKEAILEMARKIIQRERIGDLLADGLVEAAQRIGRGSEEYLLHSKGSPIDTHIPPLRGVSLATAVSATGEGIKGCIVSEFGTALTIGQTQDEAKIQKALERWQENARQVAGSPQAADPRLNEGKAAYVRHNEDQNGLGDIVGVCTWMTAFMGLPINVEHMAELIAIGSGTPTSTERLFQAVAQTRHLQRAYEIREGMTRAQDILPQRFYQQIKPEMAATSRVALSPEELERLKDEYYQLRGWDVQTGAPRRETLERAGLPEVAADLARRGLI</sequence>
<evidence type="ECO:0000256" key="6">
    <source>
        <dbReference type="ARBA" id="ARBA00023004"/>
    </source>
</evidence>
<evidence type="ECO:0000256" key="3">
    <source>
        <dbReference type="ARBA" id="ARBA00022485"/>
    </source>
</evidence>
<dbReference type="InterPro" id="IPR051919">
    <property type="entry name" value="W-dependent_AOR"/>
</dbReference>
<dbReference type="Pfam" id="PF01314">
    <property type="entry name" value="AFOR_C"/>
    <property type="match status" value="1"/>
</dbReference>
<dbReference type="Gene3D" id="1.10.599.10">
    <property type="entry name" value="Aldehyde Ferredoxin Oxidoreductase Protein, subunit A, domain 3"/>
    <property type="match status" value="1"/>
</dbReference>
<dbReference type="InterPro" id="IPR013985">
    <property type="entry name" value="Ald_Fedxn_OxRdtase_dom3"/>
</dbReference>
<keyword evidence="4" id="KW-0479">Metal-binding</keyword>
<evidence type="ECO:0000313" key="10">
    <source>
        <dbReference type="EMBL" id="MBI2876945.1"/>
    </source>
</evidence>
<evidence type="ECO:0000256" key="7">
    <source>
        <dbReference type="ARBA" id="ARBA00023014"/>
    </source>
</evidence>
<evidence type="ECO:0000256" key="5">
    <source>
        <dbReference type="ARBA" id="ARBA00023002"/>
    </source>
</evidence>
<accession>A0A932FVP1</accession>
<name>A0A932FVP1_UNCTE</name>
<dbReference type="InterPro" id="IPR036503">
    <property type="entry name" value="Ald_Fedxn_OxRdtase_N_sf"/>
</dbReference>
<dbReference type="InterPro" id="IPR013983">
    <property type="entry name" value="Ald_Fedxn_OxRdtase_N"/>
</dbReference>
<dbReference type="Gene3D" id="3.60.9.10">
    <property type="entry name" value="Aldehyde ferredoxin oxidoreductase, N-terminal domain"/>
    <property type="match status" value="1"/>
</dbReference>
<keyword evidence="5" id="KW-0560">Oxidoreductase</keyword>
<dbReference type="InterPro" id="IPR001203">
    <property type="entry name" value="OxRdtase_Ald_Fedxn_C"/>
</dbReference>
<dbReference type="InterPro" id="IPR036021">
    <property type="entry name" value="Tungsten_al_ferr_oxy-like_C"/>
</dbReference>
<evidence type="ECO:0000313" key="11">
    <source>
        <dbReference type="Proteomes" id="UP000769766"/>
    </source>
</evidence>
<feature type="domain" description="Aldehyde ferredoxin oxidoreductase N-terminal" evidence="9">
    <location>
        <begin position="5"/>
        <end position="207"/>
    </location>
</feature>
<dbReference type="GO" id="GO:0046872">
    <property type="term" value="F:metal ion binding"/>
    <property type="evidence" value="ECO:0007669"/>
    <property type="project" value="UniProtKB-KW"/>
</dbReference>
<evidence type="ECO:0000256" key="2">
    <source>
        <dbReference type="ARBA" id="ARBA00011032"/>
    </source>
</evidence>
<keyword evidence="3" id="KW-0004">4Fe-4S</keyword>
<reference evidence="10" key="1">
    <citation type="submission" date="2020-07" db="EMBL/GenBank/DDBJ databases">
        <title>Huge and variable diversity of episymbiotic CPR bacteria and DPANN archaea in groundwater ecosystems.</title>
        <authorList>
            <person name="He C.Y."/>
            <person name="Keren R."/>
            <person name="Whittaker M."/>
            <person name="Farag I.F."/>
            <person name="Doudna J."/>
            <person name="Cate J.H.D."/>
            <person name="Banfield J.F."/>
        </authorList>
    </citation>
    <scope>NUCLEOTIDE SEQUENCE</scope>
    <source>
        <strain evidence="10">NC_groundwater_672_Ag_B-0.1um_62_36</strain>
    </source>
</reference>
<keyword evidence="7" id="KW-0411">Iron-sulfur</keyword>
<dbReference type="GO" id="GO:0009055">
    <property type="term" value="F:electron transfer activity"/>
    <property type="evidence" value="ECO:0007669"/>
    <property type="project" value="InterPro"/>
</dbReference>
<dbReference type="SMART" id="SM00790">
    <property type="entry name" value="AFOR_N"/>
    <property type="match status" value="1"/>
</dbReference>
<comment type="similarity">
    <text evidence="2">Belongs to the AOR/FOR family.</text>
</comment>
<gene>
    <name evidence="10" type="ORF">HYY20_08690</name>
</gene>
<dbReference type="Pfam" id="PF02730">
    <property type="entry name" value="AFOR_N"/>
    <property type="match status" value="1"/>
</dbReference>
<dbReference type="Gene3D" id="1.10.569.10">
    <property type="entry name" value="Aldehyde Ferredoxin Oxidoreductase Protein, subunit A, domain 2"/>
    <property type="match status" value="1"/>
</dbReference>
<dbReference type="AlphaFoldDB" id="A0A932FVP1"/>
<evidence type="ECO:0000256" key="4">
    <source>
        <dbReference type="ARBA" id="ARBA00022723"/>
    </source>
</evidence>
<organism evidence="10 11">
    <name type="scientific">Tectimicrobiota bacterium</name>
    <dbReference type="NCBI Taxonomy" id="2528274"/>
    <lineage>
        <taxon>Bacteria</taxon>
        <taxon>Pseudomonadati</taxon>
        <taxon>Nitrospinota/Tectimicrobiota group</taxon>
        <taxon>Candidatus Tectimicrobiota</taxon>
    </lineage>
</organism>
<dbReference type="SUPFAM" id="SSF56228">
    <property type="entry name" value="Aldehyde ferredoxin oxidoreductase, N-terminal domain"/>
    <property type="match status" value="1"/>
</dbReference>
<dbReference type="InterPro" id="IPR013984">
    <property type="entry name" value="Ald_Fedxn_OxRdtase_dom2"/>
</dbReference>
<dbReference type="Proteomes" id="UP000769766">
    <property type="component" value="Unassembled WGS sequence"/>
</dbReference>
<dbReference type="EMBL" id="JACPRF010000264">
    <property type="protein sequence ID" value="MBI2876945.1"/>
    <property type="molecule type" value="Genomic_DNA"/>
</dbReference>
<dbReference type="GO" id="GO:0051539">
    <property type="term" value="F:4 iron, 4 sulfur cluster binding"/>
    <property type="evidence" value="ECO:0007669"/>
    <property type="project" value="UniProtKB-KW"/>
</dbReference>
<proteinExistence type="inferred from homology"/>
<evidence type="ECO:0000259" key="9">
    <source>
        <dbReference type="SMART" id="SM00790"/>
    </source>
</evidence>
<dbReference type="PANTHER" id="PTHR30038">
    <property type="entry name" value="ALDEHYDE FERREDOXIN OXIDOREDUCTASE"/>
    <property type="match status" value="1"/>
</dbReference>
<comment type="cofactor">
    <cofactor evidence="8">
        <name>tungstopterin</name>
        <dbReference type="ChEBI" id="CHEBI:30402"/>
    </cofactor>
</comment>
<protein>
    <recommendedName>
        <fullName evidence="9">Aldehyde ferredoxin oxidoreductase N-terminal domain-containing protein</fullName>
    </recommendedName>
</protein>
<dbReference type="GO" id="GO:0016625">
    <property type="term" value="F:oxidoreductase activity, acting on the aldehyde or oxo group of donors, iron-sulfur protein as acceptor"/>
    <property type="evidence" value="ECO:0007669"/>
    <property type="project" value="InterPro"/>
</dbReference>
<keyword evidence="6" id="KW-0408">Iron</keyword>
<evidence type="ECO:0000256" key="8">
    <source>
        <dbReference type="ARBA" id="ARBA00049934"/>
    </source>
</evidence>
<dbReference type="PANTHER" id="PTHR30038:SF7">
    <property type="entry name" value="TUNGSTEN-CONTAINING GLYCERALDEHYDE-3-PHOSPHATE:FERREDOXIN OXIDOREDUCTASE"/>
    <property type="match status" value="1"/>
</dbReference>
<comment type="caution">
    <text evidence="10">The sequence shown here is derived from an EMBL/GenBank/DDBJ whole genome shotgun (WGS) entry which is preliminary data.</text>
</comment>
<dbReference type="SUPFAM" id="SSF48310">
    <property type="entry name" value="Aldehyde ferredoxin oxidoreductase, C-terminal domains"/>
    <property type="match status" value="1"/>
</dbReference>
<evidence type="ECO:0000256" key="1">
    <source>
        <dbReference type="ARBA" id="ARBA00001966"/>
    </source>
</evidence>
<comment type="cofactor">
    <cofactor evidence="1">
        <name>[4Fe-4S] cluster</name>
        <dbReference type="ChEBI" id="CHEBI:49883"/>
    </cofactor>
</comment>